<evidence type="ECO:0000256" key="3">
    <source>
        <dbReference type="ARBA" id="ARBA00023315"/>
    </source>
</evidence>
<dbReference type="PANTHER" id="PTHR30420:SF1">
    <property type="entry name" value="ARGININE N-SUCCINYLTRANSFERASE"/>
    <property type="match status" value="1"/>
</dbReference>
<evidence type="ECO:0000256" key="4">
    <source>
        <dbReference type="NCBIfam" id="TIGR03244"/>
    </source>
</evidence>
<organism evidence="5 6">
    <name type="scientific">Acinetobacter equi</name>
    <dbReference type="NCBI Taxonomy" id="1324350"/>
    <lineage>
        <taxon>Bacteria</taxon>
        <taxon>Pseudomonadati</taxon>
        <taxon>Pseudomonadota</taxon>
        <taxon>Gammaproteobacteria</taxon>
        <taxon>Moraxellales</taxon>
        <taxon>Moraxellaceae</taxon>
        <taxon>Acinetobacter</taxon>
    </lineage>
</organism>
<dbReference type="KEGG" id="aei:AOY20_02690"/>
<dbReference type="Gene3D" id="2.40.40.20">
    <property type="match status" value="1"/>
</dbReference>
<dbReference type="GO" id="GO:0008791">
    <property type="term" value="F:arginine N-succinyltransferase activity"/>
    <property type="evidence" value="ECO:0007669"/>
    <property type="project" value="UniProtKB-UniRule"/>
</dbReference>
<dbReference type="PANTHER" id="PTHR30420">
    <property type="entry name" value="N-SUCCINYLARGININE DIHYDROLASE"/>
    <property type="match status" value="1"/>
</dbReference>
<dbReference type="InterPro" id="IPR016181">
    <property type="entry name" value="Acyl_CoA_acyltransferase"/>
</dbReference>
<reference evidence="5 6" key="1">
    <citation type="journal article" date="2015" name="Int. J. Syst. Evol. Microbiol.">
        <title>Acinetobacter equi sp. nov. isolated from horse faeces.</title>
        <authorList>
            <person name="Poppel M.T."/>
            <person name="Skiebe E."/>
            <person name="Laue M."/>
            <person name="Bergmann H."/>
            <person name="Ebersberger I."/>
            <person name="Garn T."/>
            <person name="Fruth A."/>
            <person name="Baumgardt S."/>
            <person name="Busse H.J."/>
            <person name="Wilharm G."/>
        </authorList>
    </citation>
    <scope>NUCLEOTIDE SEQUENCE [LARGE SCALE GENOMIC DNA]</scope>
    <source>
        <strain evidence="5 6">114</strain>
    </source>
</reference>
<protein>
    <recommendedName>
        <fullName evidence="4">Arginine N-succinyltransferase</fullName>
        <ecNumber evidence="4">2.3.1.109</ecNumber>
    </recommendedName>
</protein>
<dbReference type="InterPro" id="IPR017650">
    <property type="entry name" value="Arginine_N-succinylTrfase"/>
</dbReference>
<dbReference type="STRING" id="1324350.AOY20_02690"/>
<dbReference type="NCBIfam" id="TIGR03243">
    <property type="entry name" value="arg_catab_AOST"/>
    <property type="match status" value="1"/>
</dbReference>
<dbReference type="RefSeq" id="WP_054580439.1">
    <property type="nucleotide sequence ID" value="NZ_CP012808.1"/>
</dbReference>
<name>A0A0N9VB95_9GAMM</name>
<evidence type="ECO:0000313" key="6">
    <source>
        <dbReference type="Proteomes" id="UP000064939"/>
    </source>
</evidence>
<keyword evidence="2 5" id="KW-0808">Transferase</keyword>
<dbReference type="AlphaFoldDB" id="A0A0N9VB95"/>
<keyword evidence="6" id="KW-1185">Reference proteome</keyword>
<proteinExistence type="predicted"/>
<keyword evidence="3" id="KW-0012">Acyltransferase</keyword>
<dbReference type="Pfam" id="PF04958">
    <property type="entry name" value="AstA"/>
    <property type="match status" value="1"/>
</dbReference>
<sequence>MMMIRHAEAKDLKDIFCLAEKSGVGFTSLPVNIEILSKRITRTRKTLKNEVLEGDKGYLFVLEDLDSNRVVGLSAIEVAVGLDSPFYSYHVGTQVHASDELEVYKTLDTLFLSNDLTGSSELCSLILDPDFRMNCNGKFLSKVRFLFISAFQQHFKKKLIAEMRGYVDVEGKSPFWNALGQHFFKMDFAAADYLSGIGKKAFIAELMPRFPVYVDLLPEEARKVIGQVHEQTVPAYQLLLEEGLKCRGYIDIFDGGPTVEAEIKDLNAVKLCRVVQVQIVSKVQLDESTYMMANDDYQNYRVILLNNKIEKDINILEITQEQADLLNVKDDDYVRILALHTRERS</sequence>
<dbReference type="Proteomes" id="UP000064939">
    <property type="component" value="Chromosome"/>
</dbReference>
<evidence type="ECO:0000256" key="1">
    <source>
        <dbReference type="ARBA" id="ARBA00022503"/>
    </source>
</evidence>
<dbReference type="EC" id="2.3.1.109" evidence="4"/>
<evidence type="ECO:0000313" key="5">
    <source>
        <dbReference type="EMBL" id="ALH94535.1"/>
    </source>
</evidence>
<dbReference type="NCBIfam" id="TIGR03244">
    <property type="entry name" value="arg_catab_AstA"/>
    <property type="match status" value="1"/>
</dbReference>
<dbReference type="InterPro" id="IPR007041">
    <property type="entry name" value="Arg_succinylTrfase_AstA/AruG"/>
</dbReference>
<evidence type="ECO:0000256" key="2">
    <source>
        <dbReference type="ARBA" id="ARBA00022679"/>
    </source>
</evidence>
<keyword evidence="1" id="KW-0056">Arginine metabolism</keyword>
<gene>
    <name evidence="5" type="ORF">AOY20_02690</name>
</gene>
<dbReference type="GO" id="GO:0006527">
    <property type="term" value="P:L-arginine catabolic process"/>
    <property type="evidence" value="ECO:0007669"/>
    <property type="project" value="UniProtKB-UniRule"/>
</dbReference>
<accession>A0A0N9VB95</accession>
<dbReference type="OrthoDB" id="21121at2"/>
<dbReference type="SUPFAM" id="SSF55729">
    <property type="entry name" value="Acyl-CoA N-acyltransferases (Nat)"/>
    <property type="match status" value="1"/>
</dbReference>
<dbReference type="EMBL" id="CP012808">
    <property type="protein sequence ID" value="ALH94535.1"/>
    <property type="molecule type" value="Genomic_DNA"/>
</dbReference>